<proteinExistence type="predicted"/>
<evidence type="ECO:0000313" key="1">
    <source>
        <dbReference type="EMBL" id="KAI3719313.1"/>
    </source>
</evidence>
<keyword evidence="2" id="KW-1185">Reference proteome</keyword>
<protein>
    <submittedName>
        <fullName evidence="1">Uncharacterized protein</fullName>
    </submittedName>
</protein>
<dbReference type="EMBL" id="CM042052">
    <property type="protein sequence ID" value="KAI3719313.1"/>
    <property type="molecule type" value="Genomic_DNA"/>
</dbReference>
<name>A0ACB9BCK9_ARCLA</name>
<evidence type="ECO:0000313" key="2">
    <source>
        <dbReference type="Proteomes" id="UP001055879"/>
    </source>
</evidence>
<reference evidence="1 2" key="2">
    <citation type="journal article" date="2022" name="Mol. Ecol. Resour.">
        <title>The genomes of chicory, endive, great burdock and yacon provide insights into Asteraceae paleo-polyploidization history and plant inulin production.</title>
        <authorList>
            <person name="Fan W."/>
            <person name="Wang S."/>
            <person name="Wang H."/>
            <person name="Wang A."/>
            <person name="Jiang F."/>
            <person name="Liu H."/>
            <person name="Zhao H."/>
            <person name="Xu D."/>
            <person name="Zhang Y."/>
        </authorList>
    </citation>
    <scope>NUCLEOTIDE SEQUENCE [LARGE SCALE GENOMIC DNA]</scope>
    <source>
        <strain evidence="2">cv. Niubang</strain>
    </source>
</reference>
<reference evidence="2" key="1">
    <citation type="journal article" date="2022" name="Mol. Ecol. Resour.">
        <title>The genomes of chicory, endive, great burdock and yacon provide insights into Asteraceae palaeo-polyploidization history and plant inulin production.</title>
        <authorList>
            <person name="Fan W."/>
            <person name="Wang S."/>
            <person name="Wang H."/>
            <person name="Wang A."/>
            <person name="Jiang F."/>
            <person name="Liu H."/>
            <person name="Zhao H."/>
            <person name="Xu D."/>
            <person name="Zhang Y."/>
        </authorList>
    </citation>
    <scope>NUCLEOTIDE SEQUENCE [LARGE SCALE GENOMIC DNA]</scope>
    <source>
        <strain evidence="2">cv. Niubang</strain>
    </source>
</reference>
<sequence>MIVARDGFDLVCVVVFFLLLFQDLICNVLVGVVSMSIGMVPLFLKTETLEWAQYNGLERDLDYVFETTRSFAPMEWTRYKGYFGGLFLLRGRCTLNAC</sequence>
<comment type="caution">
    <text evidence="1">The sequence shown here is derived from an EMBL/GenBank/DDBJ whole genome shotgun (WGS) entry which is preliminary data.</text>
</comment>
<accession>A0ACB9BCK9</accession>
<dbReference type="Proteomes" id="UP001055879">
    <property type="component" value="Linkage Group LG06"/>
</dbReference>
<gene>
    <name evidence="1" type="ORF">L6452_20210</name>
</gene>
<organism evidence="1 2">
    <name type="scientific">Arctium lappa</name>
    <name type="common">Greater burdock</name>
    <name type="synonym">Lappa major</name>
    <dbReference type="NCBI Taxonomy" id="4217"/>
    <lineage>
        <taxon>Eukaryota</taxon>
        <taxon>Viridiplantae</taxon>
        <taxon>Streptophyta</taxon>
        <taxon>Embryophyta</taxon>
        <taxon>Tracheophyta</taxon>
        <taxon>Spermatophyta</taxon>
        <taxon>Magnoliopsida</taxon>
        <taxon>eudicotyledons</taxon>
        <taxon>Gunneridae</taxon>
        <taxon>Pentapetalae</taxon>
        <taxon>asterids</taxon>
        <taxon>campanulids</taxon>
        <taxon>Asterales</taxon>
        <taxon>Asteraceae</taxon>
        <taxon>Carduoideae</taxon>
        <taxon>Cardueae</taxon>
        <taxon>Arctiinae</taxon>
        <taxon>Arctium</taxon>
    </lineage>
</organism>